<comment type="caution">
    <text evidence="2">The sequence shown here is derived from an EMBL/GenBank/DDBJ whole genome shotgun (WGS) entry which is preliminary data.</text>
</comment>
<gene>
    <name evidence="2" type="ORF">LITE_LOCUS21490</name>
</gene>
<feature type="non-terminal residue" evidence="2">
    <location>
        <position position="152"/>
    </location>
</feature>
<organism evidence="2 3">
    <name type="scientific">Linum tenue</name>
    <dbReference type="NCBI Taxonomy" id="586396"/>
    <lineage>
        <taxon>Eukaryota</taxon>
        <taxon>Viridiplantae</taxon>
        <taxon>Streptophyta</taxon>
        <taxon>Embryophyta</taxon>
        <taxon>Tracheophyta</taxon>
        <taxon>Spermatophyta</taxon>
        <taxon>Magnoliopsida</taxon>
        <taxon>eudicotyledons</taxon>
        <taxon>Gunneridae</taxon>
        <taxon>Pentapetalae</taxon>
        <taxon>rosids</taxon>
        <taxon>fabids</taxon>
        <taxon>Malpighiales</taxon>
        <taxon>Linaceae</taxon>
        <taxon>Linum</taxon>
    </lineage>
</organism>
<evidence type="ECO:0000256" key="1">
    <source>
        <dbReference type="SAM" id="SignalP"/>
    </source>
</evidence>
<reference evidence="2" key="1">
    <citation type="submission" date="2022-08" db="EMBL/GenBank/DDBJ databases">
        <authorList>
            <person name="Gutierrez-Valencia J."/>
        </authorList>
    </citation>
    <scope>NUCLEOTIDE SEQUENCE</scope>
</reference>
<feature type="signal peptide" evidence="1">
    <location>
        <begin position="1"/>
        <end position="30"/>
    </location>
</feature>
<name>A0AAV0L1I1_9ROSI</name>
<proteinExistence type="predicted"/>
<sequence length="152" mass="16992">MRVLGWSIYKHRRCIELLLLALQSVYESVGCSPFGAEEVRDIFCSGGKVDPILSIKLDVFCSESGEWIKDAVVHDDHVRSKGGLVSWNGELLWVYRHYLSPDFGLRPLVAVFDPFRLDVPPTSIDVPSSGKLAVSQDALHAIVQDKRKGRPD</sequence>
<protein>
    <submittedName>
        <fullName evidence="2">Uncharacterized protein</fullName>
    </submittedName>
</protein>
<keyword evidence="3" id="KW-1185">Reference proteome</keyword>
<dbReference type="AlphaFoldDB" id="A0AAV0L1I1"/>
<dbReference type="EMBL" id="CAMGYJ010000006">
    <property type="protein sequence ID" value="CAI0428076.1"/>
    <property type="molecule type" value="Genomic_DNA"/>
</dbReference>
<evidence type="ECO:0000313" key="2">
    <source>
        <dbReference type="EMBL" id="CAI0428076.1"/>
    </source>
</evidence>
<feature type="chain" id="PRO_5044009922" evidence="1">
    <location>
        <begin position="31"/>
        <end position="152"/>
    </location>
</feature>
<evidence type="ECO:0000313" key="3">
    <source>
        <dbReference type="Proteomes" id="UP001154282"/>
    </source>
</evidence>
<dbReference type="Proteomes" id="UP001154282">
    <property type="component" value="Unassembled WGS sequence"/>
</dbReference>
<keyword evidence="1" id="KW-0732">Signal</keyword>
<accession>A0AAV0L1I1</accession>